<dbReference type="Proteomes" id="UP000473854">
    <property type="component" value="Unassembled WGS sequence"/>
</dbReference>
<evidence type="ECO:0000313" key="3">
    <source>
        <dbReference type="EMBL" id="MTD11753.1"/>
    </source>
</evidence>
<dbReference type="Proteomes" id="UP001278995">
    <property type="component" value="Unassembled WGS sequence"/>
</dbReference>
<comment type="caution">
    <text evidence="3">The sequence shown here is derived from an EMBL/GenBank/DDBJ whole genome shotgun (WGS) entry which is preliminary data.</text>
</comment>
<name>A0A6L6GG79_9GAMM</name>
<protein>
    <submittedName>
        <fullName evidence="3">Uncharacterized protein</fullName>
    </submittedName>
</protein>
<keyword evidence="1" id="KW-0732">Signal</keyword>
<reference evidence="2 5" key="2">
    <citation type="submission" date="2023-11" db="EMBL/GenBank/DDBJ databases">
        <title>The common occurrence of Acinetobacte faecalis in cattle feces and its emended description.</title>
        <authorList>
            <person name="Kyselkova M."/>
            <person name="Xanthopoulou K."/>
            <person name="Shestivska V."/>
            <person name="Spanelova P."/>
            <person name="Maixnerova M."/>
            <person name="Higgins P.G."/>
            <person name="Nemec A."/>
        </authorList>
    </citation>
    <scope>NUCLEOTIDE SEQUENCE [LARGE SCALE GENOMIC DNA]</scope>
    <source>
        <strain evidence="2 5">ANC 7483</strain>
    </source>
</reference>
<dbReference type="EMBL" id="WLYL01000032">
    <property type="protein sequence ID" value="MTD11753.1"/>
    <property type="molecule type" value="Genomic_DNA"/>
</dbReference>
<dbReference type="RefSeq" id="WP_154773324.1">
    <property type="nucleotide sequence ID" value="NZ_JAXHPD010000002.1"/>
</dbReference>
<gene>
    <name evidence="3" type="ORF">GIX10_09985</name>
    <name evidence="2" type="ORF">SKM51_09735</name>
</gene>
<dbReference type="AlphaFoldDB" id="A0A6L6GG79"/>
<reference evidence="3 4" key="1">
    <citation type="submission" date="2019-11" db="EMBL/GenBank/DDBJ databases">
        <authorList>
            <person name="An D."/>
        </authorList>
    </citation>
    <scope>NUCLEOTIDE SEQUENCE [LARGE SCALE GENOMIC DNA]</scope>
    <source>
        <strain evidence="3 4">YIM 103518</strain>
    </source>
</reference>
<evidence type="ECO:0000256" key="1">
    <source>
        <dbReference type="SAM" id="SignalP"/>
    </source>
</evidence>
<sequence length="142" mass="15561">MNTQKILIASFTSLFIATSAYAELTTTVTPTQATTPSTNTAEIPTPTTESNKICLIKGTPESTNYKVIRRIKAGKGTYGSVVDLYPTISKIAHRYKADAVINYNGSQRFGFWPWRVVRPVITGTAVKFNSPVDCNKLNGQLI</sequence>
<evidence type="ECO:0000313" key="2">
    <source>
        <dbReference type="EMBL" id="MDY6487470.1"/>
    </source>
</evidence>
<dbReference type="EMBL" id="JAXHPL010000055">
    <property type="protein sequence ID" value="MDY6487470.1"/>
    <property type="molecule type" value="Genomic_DNA"/>
</dbReference>
<feature type="chain" id="PRO_5027086511" evidence="1">
    <location>
        <begin position="23"/>
        <end position="142"/>
    </location>
</feature>
<proteinExistence type="predicted"/>
<organism evidence="3 4">
    <name type="scientific">Acinetobacter faecalis</name>
    <dbReference type="NCBI Taxonomy" id="2665161"/>
    <lineage>
        <taxon>Bacteria</taxon>
        <taxon>Pseudomonadati</taxon>
        <taxon>Pseudomonadota</taxon>
        <taxon>Gammaproteobacteria</taxon>
        <taxon>Moraxellales</taxon>
        <taxon>Moraxellaceae</taxon>
        <taxon>Acinetobacter</taxon>
    </lineage>
</organism>
<accession>A0A6L6GG79</accession>
<feature type="signal peptide" evidence="1">
    <location>
        <begin position="1"/>
        <end position="22"/>
    </location>
</feature>
<evidence type="ECO:0000313" key="4">
    <source>
        <dbReference type="Proteomes" id="UP000473854"/>
    </source>
</evidence>
<evidence type="ECO:0000313" key="5">
    <source>
        <dbReference type="Proteomes" id="UP001278995"/>
    </source>
</evidence>